<dbReference type="Proteomes" id="UP000460298">
    <property type="component" value="Unassembled WGS sequence"/>
</dbReference>
<reference evidence="1 2" key="1">
    <citation type="submission" date="2019-10" db="EMBL/GenBank/DDBJ databases">
        <title>Extracellular Electron Transfer in a Candidatus Methanoperedens spp. Enrichment Culture.</title>
        <authorList>
            <person name="Berger S."/>
            <person name="Rangel Shaw D."/>
            <person name="Berben T."/>
            <person name="In 'T Zandt M."/>
            <person name="Frank J."/>
            <person name="Reimann J."/>
            <person name="Jetten M.S.M."/>
            <person name="Welte C.U."/>
        </authorList>
    </citation>
    <scope>NUCLEOTIDE SEQUENCE [LARGE SCALE GENOMIC DNA]</scope>
    <source>
        <strain evidence="1">SB12</strain>
    </source>
</reference>
<sequence>MSKTTEYDHAMKQAFKILDERGKVANVFYGKGQGDYYRRGVQPDFISCDGYWIDFKLTVSYREKSDVPWRPSSLYTSLRKYIDHPENQHAMLDIVYGGLFGRIEDVVFPILRGRKILLASASEFQHRIRFIPAREAIKPLARGPHEALYRRIVSLVDSLSGAD</sequence>
<dbReference type="AlphaFoldDB" id="A0A833GW70"/>
<accession>A0A833GW70</accession>
<protein>
    <submittedName>
        <fullName evidence="1">Uncharacterized protein</fullName>
    </submittedName>
</protein>
<gene>
    <name evidence="1" type="ORF">F9K24_22225</name>
</gene>
<name>A0A833GW70_9LEPT</name>
<comment type="caution">
    <text evidence="1">The sequence shown here is derived from an EMBL/GenBank/DDBJ whole genome shotgun (WGS) entry which is preliminary data.</text>
</comment>
<evidence type="ECO:0000313" key="1">
    <source>
        <dbReference type="EMBL" id="KAB2928087.1"/>
    </source>
</evidence>
<proteinExistence type="predicted"/>
<dbReference type="EMBL" id="WBUI01000058">
    <property type="protein sequence ID" value="KAB2928087.1"/>
    <property type="molecule type" value="Genomic_DNA"/>
</dbReference>
<evidence type="ECO:0000313" key="2">
    <source>
        <dbReference type="Proteomes" id="UP000460298"/>
    </source>
</evidence>
<organism evidence="1 2">
    <name type="scientific">Leptonema illini</name>
    <dbReference type="NCBI Taxonomy" id="183"/>
    <lineage>
        <taxon>Bacteria</taxon>
        <taxon>Pseudomonadati</taxon>
        <taxon>Spirochaetota</taxon>
        <taxon>Spirochaetia</taxon>
        <taxon>Leptospirales</taxon>
        <taxon>Leptospiraceae</taxon>
        <taxon>Leptonema</taxon>
    </lineage>
</organism>